<evidence type="ECO:0000259" key="8">
    <source>
        <dbReference type="PROSITE" id="PS50928"/>
    </source>
</evidence>
<evidence type="ECO:0000256" key="6">
    <source>
        <dbReference type="ARBA" id="ARBA00023136"/>
    </source>
</evidence>
<evidence type="ECO:0000256" key="3">
    <source>
        <dbReference type="ARBA" id="ARBA00022475"/>
    </source>
</evidence>
<dbReference type="AlphaFoldDB" id="A0A433YG18"/>
<organism evidence="9 10">
    <name type="scientific">Paenibacillus anaericanus</name>
    <dbReference type="NCBI Taxonomy" id="170367"/>
    <lineage>
        <taxon>Bacteria</taxon>
        <taxon>Bacillati</taxon>
        <taxon>Bacillota</taxon>
        <taxon>Bacilli</taxon>
        <taxon>Bacillales</taxon>
        <taxon>Paenibacillaceae</taxon>
        <taxon>Paenibacillus</taxon>
    </lineage>
</organism>
<dbReference type="EMBL" id="RZNY01000001">
    <property type="protein sequence ID" value="RUT48781.1"/>
    <property type="molecule type" value="Genomic_DNA"/>
</dbReference>
<feature type="transmembrane region" description="Helical" evidence="7">
    <location>
        <begin position="276"/>
        <end position="301"/>
    </location>
</feature>
<comment type="subcellular location">
    <subcellularLocation>
        <location evidence="1 7">Cell membrane</location>
        <topology evidence="1 7">Multi-pass membrane protein</topology>
    </subcellularLocation>
</comment>
<keyword evidence="10" id="KW-1185">Reference proteome</keyword>
<reference evidence="9 10" key="1">
    <citation type="submission" date="2018-12" db="EMBL/GenBank/DDBJ databases">
        <authorList>
            <person name="Sun L."/>
            <person name="Chen Z."/>
        </authorList>
    </citation>
    <scope>NUCLEOTIDE SEQUENCE [LARGE SCALE GENOMIC DNA]</scope>
    <source>
        <strain evidence="9 10">DSM 15890</strain>
    </source>
</reference>
<dbReference type="PROSITE" id="PS50928">
    <property type="entry name" value="ABC_TM1"/>
    <property type="match status" value="1"/>
</dbReference>
<keyword evidence="4 7" id="KW-0812">Transmembrane</keyword>
<dbReference type="SUPFAM" id="SSF161098">
    <property type="entry name" value="MetI-like"/>
    <property type="match status" value="1"/>
</dbReference>
<keyword evidence="3" id="KW-1003">Cell membrane</keyword>
<feature type="transmembrane region" description="Helical" evidence="7">
    <location>
        <begin position="168"/>
        <end position="194"/>
    </location>
</feature>
<dbReference type="Pfam" id="PF00528">
    <property type="entry name" value="BPD_transp_1"/>
    <property type="match status" value="1"/>
</dbReference>
<evidence type="ECO:0000256" key="5">
    <source>
        <dbReference type="ARBA" id="ARBA00022989"/>
    </source>
</evidence>
<feature type="domain" description="ABC transmembrane type-1" evidence="8">
    <location>
        <begin position="79"/>
        <end position="297"/>
    </location>
</feature>
<dbReference type="Proteomes" id="UP000279446">
    <property type="component" value="Unassembled WGS sequence"/>
</dbReference>
<feature type="transmembrane region" description="Helical" evidence="7">
    <location>
        <begin position="125"/>
        <end position="148"/>
    </location>
</feature>
<proteinExistence type="inferred from homology"/>
<dbReference type="InterPro" id="IPR050809">
    <property type="entry name" value="UgpAE/MalFG_permease"/>
</dbReference>
<dbReference type="Gene3D" id="1.10.3720.10">
    <property type="entry name" value="MetI-like"/>
    <property type="match status" value="1"/>
</dbReference>
<evidence type="ECO:0000256" key="1">
    <source>
        <dbReference type="ARBA" id="ARBA00004651"/>
    </source>
</evidence>
<gene>
    <name evidence="9" type="ORF">EJP82_00795</name>
</gene>
<accession>A0A433YG18</accession>
<protein>
    <submittedName>
        <fullName evidence="9">Sugar ABC transporter permease</fullName>
    </submittedName>
</protein>
<feature type="transmembrane region" description="Helical" evidence="7">
    <location>
        <begin position="83"/>
        <end position="104"/>
    </location>
</feature>
<dbReference type="CDD" id="cd06261">
    <property type="entry name" value="TM_PBP2"/>
    <property type="match status" value="1"/>
</dbReference>
<dbReference type="InterPro" id="IPR000515">
    <property type="entry name" value="MetI-like"/>
</dbReference>
<comment type="similarity">
    <text evidence="7">Belongs to the binding-protein-dependent transport system permease family.</text>
</comment>
<keyword evidence="2 7" id="KW-0813">Transport</keyword>
<feature type="transmembrane region" description="Helical" evidence="7">
    <location>
        <begin position="215"/>
        <end position="235"/>
    </location>
</feature>
<comment type="caution">
    <text evidence="9">The sequence shown here is derived from an EMBL/GenBank/DDBJ whole genome shotgun (WGS) entry which is preliminary data.</text>
</comment>
<dbReference type="OrthoDB" id="9785836at2"/>
<dbReference type="GO" id="GO:0055085">
    <property type="term" value="P:transmembrane transport"/>
    <property type="evidence" value="ECO:0007669"/>
    <property type="project" value="InterPro"/>
</dbReference>
<evidence type="ECO:0000256" key="7">
    <source>
        <dbReference type="RuleBase" id="RU363032"/>
    </source>
</evidence>
<keyword evidence="5 7" id="KW-1133">Transmembrane helix</keyword>
<dbReference type="PANTHER" id="PTHR43227:SF11">
    <property type="entry name" value="BLL4140 PROTEIN"/>
    <property type="match status" value="1"/>
</dbReference>
<dbReference type="PANTHER" id="PTHR43227">
    <property type="entry name" value="BLL4140 PROTEIN"/>
    <property type="match status" value="1"/>
</dbReference>
<dbReference type="InterPro" id="IPR035906">
    <property type="entry name" value="MetI-like_sf"/>
</dbReference>
<evidence type="ECO:0000313" key="9">
    <source>
        <dbReference type="EMBL" id="RUT48781.1"/>
    </source>
</evidence>
<dbReference type="GO" id="GO:0005886">
    <property type="term" value="C:plasma membrane"/>
    <property type="evidence" value="ECO:0007669"/>
    <property type="project" value="UniProtKB-SubCell"/>
</dbReference>
<keyword evidence="6 7" id="KW-0472">Membrane</keyword>
<name>A0A433YG18_9BACL</name>
<feature type="transmembrane region" description="Helical" evidence="7">
    <location>
        <begin position="20"/>
        <end position="39"/>
    </location>
</feature>
<evidence type="ECO:0000313" key="10">
    <source>
        <dbReference type="Proteomes" id="UP000279446"/>
    </source>
</evidence>
<evidence type="ECO:0000256" key="4">
    <source>
        <dbReference type="ARBA" id="ARBA00022692"/>
    </source>
</evidence>
<sequence>MPLKDGRKKFRVRYMEQIDLQLMVIPALVLIFIFAYLPMYGVLMSFQDYDIFGGFFHSPWVGFKHFKMFFDSPDFWNVMRNTIVISFLRLLIGFPAPIILALILNEVAHIRFKRIVQTISYLPHFLSWVIVSGLAMSILATENGSLNMLLENFNLINEPINFLSIPNYFWGILISTGVWKEIGFSAIVYIAAIAGINPEVYEAASIDGATRLKKIMYITIPGIAGVIIIFMILAVGDILSAGFEDILLLAKNPVLQDVSDVIDTYVYRVGIKNSRFSYAAAVGLYKSIISVALLTIANAIARKLGRSLW</sequence>
<evidence type="ECO:0000256" key="2">
    <source>
        <dbReference type="ARBA" id="ARBA00022448"/>
    </source>
</evidence>